<evidence type="ECO:0000313" key="1">
    <source>
        <dbReference type="EMBL" id="DAG04096.1"/>
    </source>
</evidence>
<organism evidence="1">
    <name type="scientific">Siphoviridae sp. ctmJp3</name>
    <dbReference type="NCBI Taxonomy" id="2825650"/>
    <lineage>
        <taxon>Viruses</taxon>
        <taxon>Duplodnaviria</taxon>
        <taxon>Heunggongvirae</taxon>
        <taxon>Uroviricota</taxon>
        <taxon>Caudoviricetes</taxon>
    </lineage>
</organism>
<proteinExistence type="predicted"/>
<sequence>MTALATLDDLKSNGIEVTDEQKATSLLDSVSDAVRSAAGCPITLGEWTVDIPGEQSRKLDLPCKAVRSVSRVLIDGKTVYDWRLLGSSLYREEPWSPFGRIPSVVTVTFTGGWNPIPADVVRLVCSYVAAGLHQLEDGGPGAHVGVSYERVDDAQVGYTQGDSAQIDVTELPEATKRRLRNRFGANVTSIGVFR</sequence>
<protein>
    <submittedName>
        <fullName evidence="1">Head to tail adaptor</fullName>
    </submittedName>
</protein>
<name>A0A8S5VBM8_9CAUD</name>
<dbReference type="EMBL" id="BK016238">
    <property type="protein sequence ID" value="DAG04096.1"/>
    <property type="molecule type" value="Genomic_DNA"/>
</dbReference>
<reference evidence="1" key="1">
    <citation type="journal article" date="2021" name="Proc. Natl. Acad. Sci. U.S.A.">
        <title>A Catalog of Tens of Thousands of Viruses from Human Metagenomes Reveals Hidden Associations with Chronic Diseases.</title>
        <authorList>
            <person name="Tisza M.J."/>
            <person name="Buck C.B."/>
        </authorList>
    </citation>
    <scope>NUCLEOTIDE SEQUENCE</scope>
    <source>
        <strain evidence="1">CtmJp3</strain>
    </source>
</reference>
<accession>A0A8S5VBM8</accession>